<reference evidence="9 11" key="1">
    <citation type="journal article" date="2012" name="Nature">
        <title>Algal genomes reveal evolutionary mosaicism and the fate of nucleomorphs.</title>
        <authorList>
            <consortium name="DOE Joint Genome Institute"/>
            <person name="Curtis B.A."/>
            <person name="Tanifuji G."/>
            <person name="Burki F."/>
            <person name="Gruber A."/>
            <person name="Irimia M."/>
            <person name="Maruyama S."/>
            <person name="Arias M.C."/>
            <person name="Ball S.G."/>
            <person name="Gile G.H."/>
            <person name="Hirakawa Y."/>
            <person name="Hopkins J.F."/>
            <person name="Kuo A."/>
            <person name="Rensing S.A."/>
            <person name="Schmutz J."/>
            <person name="Symeonidi A."/>
            <person name="Elias M."/>
            <person name="Eveleigh R.J."/>
            <person name="Herman E.K."/>
            <person name="Klute M.J."/>
            <person name="Nakayama T."/>
            <person name="Obornik M."/>
            <person name="Reyes-Prieto A."/>
            <person name="Armbrust E.V."/>
            <person name="Aves S.J."/>
            <person name="Beiko R.G."/>
            <person name="Coutinho P."/>
            <person name="Dacks J.B."/>
            <person name="Durnford D.G."/>
            <person name="Fast N.M."/>
            <person name="Green B.R."/>
            <person name="Grisdale C.J."/>
            <person name="Hempel F."/>
            <person name="Henrissat B."/>
            <person name="Hoppner M.P."/>
            <person name="Ishida K."/>
            <person name="Kim E."/>
            <person name="Koreny L."/>
            <person name="Kroth P.G."/>
            <person name="Liu Y."/>
            <person name="Malik S.B."/>
            <person name="Maier U.G."/>
            <person name="McRose D."/>
            <person name="Mock T."/>
            <person name="Neilson J.A."/>
            <person name="Onodera N.T."/>
            <person name="Poole A.M."/>
            <person name="Pritham E.J."/>
            <person name="Richards T.A."/>
            <person name="Rocap G."/>
            <person name="Roy S.W."/>
            <person name="Sarai C."/>
            <person name="Schaack S."/>
            <person name="Shirato S."/>
            <person name="Slamovits C.H."/>
            <person name="Spencer D.F."/>
            <person name="Suzuki S."/>
            <person name="Worden A.Z."/>
            <person name="Zauner S."/>
            <person name="Barry K."/>
            <person name="Bell C."/>
            <person name="Bharti A.K."/>
            <person name="Crow J.A."/>
            <person name="Grimwood J."/>
            <person name="Kramer R."/>
            <person name="Lindquist E."/>
            <person name="Lucas S."/>
            <person name="Salamov A."/>
            <person name="McFadden G.I."/>
            <person name="Lane C.E."/>
            <person name="Keeling P.J."/>
            <person name="Gray M.W."/>
            <person name="Grigoriev I.V."/>
            <person name="Archibald J.M."/>
        </authorList>
    </citation>
    <scope>NUCLEOTIDE SEQUENCE</scope>
    <source>
        <strain evidence="9 11">CCMP2712</strain>
    </source>
</reference>
<protein>
    <recommendedName>
        <fullName evidence="8">Major facilitator superfamily (MFS) profile domain-containing protein</fullName>
    </recommendedName>
</protein>
<dbReference type="RefSeq" id="XP_005836868.1">
    <property type="nucleotide sequence ID" value="XM_005836811.1"/>
</dbReference>
<evidence type="ECO:0000313" key="10">
    <source>
        <dbReference type="EnsemblProtists" id="EKX49888"/>
    </source>
</evidence>
<evidence type="ECO:0000259" key="8">
    <source>
        <dbReference type="PROSITE" id="PS50850"/>
    </source>
</evidence>
<feature type="domain" description="Major facilitator superfamily (MFS) profile" evidence="8">
    <location>
        <begin position="1"/>
        <end position="448"/>
    </location>
</feature>
<keyword evidence="2" id="KW-0813">Transport</keyword>
<dbReference type="PANTHER" id="PTHR23511">
    <property type="entry name" value="SYNAPTIC VESICLE GLYCOPROTEIN 2"/>
    <property type="match status" value="1"/>
</dbReference>
<feature type="transmembrane region" description="Helical" evidence="7">
    <location>
        <begin position="88"/>
        <end position="110"/>
    </location>
</feature>
<organism evidence="9">
    <name type="scientific">Guillardia theta (strain CCMP2712)</name>
    <name type="common">Cryptophyte</name>
    <dbReference type="NCBI Taxonomy" id="905079"/>
    <lineage>
        <taxon>Eukaryota</taxon>
        <taxon>Cryptophyceae</taxon>
        <taxon>Pyrenomonadales</taxon>
        <taxon>Geminigeraceae</taxon>
        <taxon>Guillardia</taxon>
    </lineage>
</organism>
<dbReference type="EnsemblProtists" id="EKX49888">
    <property type="protein sequence ID" value="EKX49888"/>
    <property type="gene ID" value="GUITHDRAFT_135584"/>
</dbReference>
<comment type="subcellular location">
    <subcellularLocation>
        <location evidence="1">Membrane</location>
        <topology evidence="1">Multi-pass membrane protein</topology>
    </subcellularLocation>
</comment>
<accession>L1JPA3</accession>
<dbReference type="PROSITE" id="PS00217">
    <property type="entry name" value="SUGAR_TRANSPORT_2"/>
    <property type="match status" value="1"/>
</dbReference>
<feature type="transmembrane region" description="Helical" evidence="7">
    <location>
        <begin position="289"/>
        <end position="309"/>
    </location>
</feature>
<feature type="transmembrane region" description="Helical" evidence="7">
    <location>
        <begin position="354"/>
        <end position="372"/>
    </location>
</feature>
<evidence type="ECO:0000256" key="5">
    <source>
        <dbReference type="ARBA" id="ARBA00023136"/>
    </source>
</evidence>
<feature type="transmembrane region" description="Helical" evidence="7">
    <location>
        <begin position="393"/>
        <end position="411"/>
    </location>
</feature>
<dbReference type="KEGG" id="gtt:GUITHDRAFT_135584"/>
<evidence type="ECO:0000256" key="7">
    <source>
        <dbReference type="SAM" id="Phobius"/>
    </source>
</evidence>
<evidence type="ECO:0000256" key="3">
    <source>
        <dbReference type="ARBA" id="ARBA00022692"/>
    </source>
</evidence>
<dbReference type="InterPro" id="IPR036259">
    <property type="entry name" value="MFS_trans_sf"/>
</dbReference>
<dbReference type="eggNOG" id="KOG0253">
    <property type="taxonomic scope" value="Eukaryota"/>
</dbReference>
<sequence>MCLLWIGEGMQIFIFFYLPKALNDDWGTPADDVAWIDGAMFLGVAIGALIGGYTGDAYGRRPTLLFFVGLSVISGLFCWWFAQSFIHLLLVRFVVGVGAGGFAPVSLSLTLEACPSRYRGRVALAVPGFAGALGRVLTAALAEALYDTSYNPHYARFNWRGCIVICTIPFILGFCLGVYAISESARWLLVKGRGEEASDGLHNLALRNGTADEFPKGTQLRKVECDELEAMDDVSWHRLFMEPLLTPLLLTSISHLCIAIAYFGMIFSLPVYLDVYGAAHGWTEEQKDLILVIVAVSEVPALMIAMWTIEIYGIGRRYTVIASMIGCGISCIIFNFHVVATALNNTYALVIPNFLGRGFAAAALITGNVYMAEMFPTGTRAAAASISRASGQVGAALAPIAAGFLLVDYRQGDYGMWTKLQPLRVYVLFSIFSFLGAFLFYELGAETAGRHLANTQQESMEQIEEAPDKSELRLSSTIKEILGDKNQATDSEKEGLLKDLPTKEAGDEGWQAKPYQY</sequence>
<dbReference type="PaxDb" id="55529-EKX49888"/>
<dbReference type="EMBL" id="JH992980">
    <property type="protein sequence ID" value="EKX49888.1"/>
    <property type="molecule type" value="Genomic_DNA"/>
</dbReference>
<evidence type="ECO:0000313" key="9">
    <source>
        <dbReference type="EMBL" id="EKX49888.1"/>
    </source>
</evidence>
<dbReference type="STRING" id="905079.L1JPA3"/>
<dbReference type="InterPro" id="IPR005829">
    <property type="entry name" value="Sugar_transporter_CS"/>
</dbReference>
<feature type="transmembrane region" description="Helical" evidence="7">
    <location>
        <begin position="157"/>
        <end position="181"/>
    </location>
</feature>
<evidence type="ECO:0000256" key="6">
    <source>
        <dbReference type="SAM" id="MobiDB-lite"/>
    </source>
</evidence>
<feature type="transmembrane region" description="Helical" evidence="7">
    <location>
        <begin position="64"/>
        <end position="82"/>
    </location>
</feature>
<dbReference type="Proteomes" id="UP000011087">
    <property type="component" value="Unassembled WGS sequence"/>
</dbReference>
<dbReference type="InterPro" id="IPR020846">
    <property type="entry name" value="MFS_dom"/>
</dbReference>
<dbReference type="AlphaFoldDB" id="L1JPA3"/>
<reference evidence="11" key="2">
    <citation type="submission" date="2012-11" db="EMBL/GenBank/DDBJ databases">
        <authorList>
            <person name="Kuo A."/>
            <person name="Curtis B.A."/>
            <person name="Tanifuji G."/>
            <person name="Burki F."/>
            <person name="Gruber A."/>
            <person name="Irimia M."/>
            <person name="Maruyama S."/>
            <person name="Arias M.C."/>
            <person name="Ball S.G."/>
            <person name="Gile G.H."/>
            <person name="Hirakawa Y."/>
            <person name="Hopkins J.F."/>
            <person name="Rensing S.A."/>
            <person name="Schmutz J."/>
            <person name="Symeonidi A."/>
            <person name="Elias M."/>
            <person name="Eveleigh R.J."/>
            <person name="Herman E.K."/>
            <person name="Klute M.J."/>
            <person name="Nakayama T."/>
            <person name="Obornik M."/>
            <person name="Reyes-Prieto A."/>
            <person name="Armbrust E.V."/>
            <person name="Aves S.J."/>
            <person name="Beiko R.G."/>
            <person name="Coutinho P."/>
            <person name="Dacks J.B."/>
            <person name="Durnford D.G."/>
            <person name="Fast N.M."/>
            <person name="Green B.R."/>
            <person name="Grisdale C."/>
            <person name="Hempe F."/>
            <person name="Henrissat B."/>
            <person name="Hoppner M.P."/>
            <person name="Ishida K.-I."/>
            <person name="Kim E."/>
            <person name="Koreny L."/>
            <person name="Kroth P.G."/>
            <person name="Liu Y."/>
            <person name="Malik S.-B."/>
            <person name="Maier U.G."/>
            <person name="McRose D."/>
            <person name="Mock T."/>
            <person name="Neilson J.A."/>
            <person name="Onodera N.T."/>
            <person name="Poole A.M."/>
            <person name="Pritham E.J."/>
            <person name="Richards T.A."/>
            <person name="Rocap G."/>
            <person name="Roy S.W."/>
            <person name="Sarai C."/>
            <person name="Schaack S."/>
            <person name="Shirato S."/>
            <person name="Slamovits C.H."/>
            <person name="Spencer D.F."/>
            <person name="Suzuki S."/>
            <person name="Worden A.Z."/>
            <person name="Zauner S."/>
            <person name="Barry K."/>
            <person name="Bell C."/>
            <person name="Bharti A.K."/>
            <person name="Crow J.A."/>
            <person name="Grimwood J."/>
            <person name="Kramer R."/>
            <person name="Lindquist E."/>
            <person name="Lucas S."/>
            <person name="Salamov A."/>
            <person name="McFadden G.I."/>
            <person name="Lane C.E."/>
            <person name="Keeling P.J."/>
            <person name="Gray M.W."/>
            <person name="Grigoriev I.V."/>
            <person name="Archibald J.M."/>
        </authorList>
    </citation>
    <scope>NUCLEOTIDE SEQUENCE</scope>
    <source>
        <strain evidence="11">CCMP2712</strain>
    </source>
</reference>
<dbReference type="HOGENOM" id="CLU_527298_0_0_1"/>
<feature type="transmembrane region" description="Helical" evidence="7">
    <location>
        <begin position="423"/>
        <end position="441"/>
    </location>
</feature>
<dbReference type="GeneID" id="17306571"/>
<evidence type="ECO:0000256" key="2">
    <source>
        <dbReference type="ARBA" id="ARBA00022448"/>
    </source>
</evidence>
<keyword evidence="11" id="KW-1185">Reference proteome</keyword>
<keyword evidence="4 7" id="KW-1133">Transmembrane helix</keyword>
<dbReference type="GO" id="GO:0022857">
    <property type="term" value="F:transmembrane transporter activity"/>
    <property type="evidence" value="ECO:0007669"/>
    <property type="project" value="InterPro"/>
</dbReference>
<feature type="transmembrane region" description="Helical" evidence="7">
    <location>
        <begin position="33"/>
        <end position="52"/>
    </location>
</feature>
<evidence type="ECO:0000256" key="4">
    <source>
        <dbReference type="ARBA" id="ARBA00022989"/>
    </source>
</evidence>
<keyword evidence="3 7" id="KW-0812">Transmembrane</keyword>
<evidence type="ECO:0000313" key="11">
    <source>
        <dbReference type="Proteomes" id="UP000011087"/>
    </source>
</evidence>
<dbReference type="SUPFAM" id="SSF103473">
    <property type="entry name" value="MFS general substrate transporter"/>
    <property type="match status" value="1"/>
</dbReference>
<dbReference type="PROSITE" id="PS50850">
    <property type="entry name" value="MFS"/>
    <property type="match status" value="1"/>
</dbReference>
<name>L1JPA3_GUITC</name>
<feature type="transmembrane region" description="Helical" evidence="7">
    <location>
        <begin position="122"/>
        <end position="145"/>
    </location>
</feature>
<feature type="transmembrane region" description="Helical" evidence="7">
    <location>
        <begin position="248"/>
        <end position="269"/>
    </location>
</feature>
<feature type="region of interest" description="Disordered" evidence="6">
    <location>
        <begin position="483"/>
        <end position="517"/>
    </location>
</feature>
<gene>
    <name evidence="9" type="ORF">GUITHDRAFT_135584</name>
</gene>
<dbReference type="GO" id="GO:0016020">
    <property type="term" value="C:membrane"/>
    <property type="evidence" value="ECO:0007669"/>
    <property type="project" value="UniProtKB-SubCell"/>
</dbReference>
<dbReference type="PANTHER" id="PTHR23511:SF34">
    <property type="entry name" value="SYNAPTIC VESICLE GLYCOPROTEIN 2"/>
    <property type="match status" value="1"/>
</dbReference>
<proteinExistence type="predicted"/>
<evidence type="ECO:0000256" key="1">
    <source>
        <dbReference type="ARBA" id="ARBA00004141"/>
    </source>
</evidence>
<dbReference type="OMA" id="DLQWLKV"/>
<keyword evidence="5 7" id="KW-0472">Membrane</keyword>
<dbReference type="Pfam" id="PF00083">
    <property type="entry name" value="Sugar_tr"/>
    <property type="match status" value="1"/>
</dbReference>
<feature type="transmembrane region" description="Helical" evidence="7">
    <location>
        <begin position="321"/>
        <end position="342"/>
    </location>
</feature>
<reference evidence="10" key="3">
    <citation type="submission" date="2016-03" db="UniProtKB">
        <authorList>
            <consortium name="EnsemblProtists"/>
        </authorList>
    </citation>
    <scope>IDENTIFICATION</scope>
</reference>
<feature type="compositionally biased region" description="Basic and acidic residues" evidence="6">
    <location>
        <begin position="490"/>
        <end position="506"/>
    </location>
</feature>
<dbReference type="Gene3D" id="1.20.1250.20">
    <property type="entry name" value="MFS general substrate transporter like domains"/>
    <property type="match status" value="1"/>
</dbReference>
<dbReference type="OrthoDB" id="3936150at2759"/>
<dbReference type="InterPro" id="IPR005828">
    <property type="entry name" value="MFS_sugar_transport-like"/>
</dbReference>